<dbReference type="EMBL" id="CP063137">
    <property type="protein sequence ID" value="QOU21819.1"/>
    <property type="molecule type" value="Genomic_DNA"/>
</dbReference>
<keyword evidence="1" id="KW-0863">Zinc-finger</keyword>
<feature type="domain" description="C2H2-type" evidence="3">
    <location>
        <begin position="132"/>
        <end position="159"/>
    </location>
</feature>
<dbReference type="GO" id="GO:0008270">
    <property type="term" value="F:zinc ion binding"/>
    <property type="evidence" value="ECO:0007669"/>
    <property type="project" value="UniProtKB-KW"/>
</dbReference>
<proteinExistence type="predicted"/>
<evidence type="ECO:0000313" key="4">
    <source>
        <dbReference type="EMBL" id="QOU21819.1"/>
    </source>
</evidence>
<dbReference type="PROSITE" id="PS00028">
    <property type="entry name" value="ZINC_FINGER_C2H2_1"/>
    <property type="match status" value="1"/>
</dbReference>
<feature type="compositionally biased region" description="Polar residues" evidence="2">
    <location>
        <begin position="296"/>
        <end position="323"/>
    </location>
</feature>
<dbReference type="PROSITE" id="PS50157">
    <property type="entry name" value="ZINC_FINGER_C2H2_2"/>
    <property type="match status" value="1"/>
</dbReference>
<reference evidence="4" key="2">
    <citation type="journal article" name="BMC Genomics">
        <title>New genome assemblies reveal patterns of domestication and adaptation across Brettanomyces (Dekkera) species.</title>
        <authorList>
            <person name="Roach M.J."/>
            <person name="Borneman A.R."/>
        </authorList>
    </citation>
    <scope>NUCLEOTIDE SEQUENCE</scope>
    <source>
        <strain evidence="4">UCD 2041</strain>
    </source>
</reference>
<dbReference type="OrthoDB" id="2152896at2759"/>
<dbReference type="InterPro" id="IPR013087">
    <property type="entry name" value="Znf_C2H2_type"/>
</dbReference>
<protein>
    <recommendedName>
        <fullName evidence="3">C2H2-type domain-containing protein</fullName>
    </recommendedName>
</protein>
<dbReference type="GeneID" id="64573907"/>
<feature type="region of interest" description="Disordered" evidence="2">
    <location>
        <begin position="271"/>
        <end position="323"/>
    </location>
</feature>
<sequence>MNGTDSISQNALSQGSGISIQNQYQMNMYGKHYKSGGLDNTANPNTMRAPANIKQERRDSNYLNDEVDSRRLKQEQDQLQMQVKKQLDMAKNKIQNQHRTGKQTQRHIPMLSREFVVRRISEGESGRLKEELKCEACGKGYKHITSLAKHLWEHTPEWQKTKNLSTSKHQHVQMLEAASILCSLTERKRLEHQKQVIQGNGSTLVPRGSVGQMQPLKQQAQSYLLPPAQLRQNYPAATVVNNGIYSQPNNYDYRGPYAESVMVHEPQNYLGTTTSAESSGSITSGTPRKASLSPEYASSDSKQDEQSGSSLSEAPNSKANRSQ</sequence>
<evidence type="ECO:0000256" key="2">
    <source>
        <dbReference type="SAM" id="MobiDB-lite"/>
    </source>
</evidence>
<keyword evidence="1" id="KW-0862">Zinc</keyword>
<gene>
    <name evidence="4" type="ORF">BRETT_001983</name>
</gene>
<accession>A0A871R7H5</accession>
<dbReference type="KEGG" id="bbrx:BRETT_001983"/>
<feature type="region of interest" description="Disordered" evidence="2">
    <location>
        <begin position="35"/>
        <end position="73"/>
    </location>
</feature>
<evidence type="ECO:0000256" key="1">
    <source>
        <dbReference type="PROSITE-ProRule" id="PRU00042"/>
    </source>
</evidence>
<reference evidence="4" key="1">
    <citation type="submission" date="2020-10" db="EMBL/GenBank/DDBJ databases">
        <authorList>
            <person name="Palmer J.M."/>
        </authorList>
    </citation>
    <scope>NUCLEOTIDE SEQUENCE</scope>
    <source>
        <strain evidence="4">UCD 2041</strain>
    </source>
</reference>
<evidence type="ECO:0000259" key="3">
    <source>
        <dbReference type="PROSITE" id="PS50157"/>
    </source>
</evidence>
<dbReference type="AlphaFoldDB" id="A0A871R7H5"/>
<dbReference type="Proteomes" id="UP000663131">
    <property type="component" value="Chromosome 9"/>
</dbReference>
<name>A0A871R7H5_DEKBR</name>
<evidence type="ECO:0000313" key="5">
    <source>
        <dbReference type="Proteomes" id="UP000663131"/>
    </source>
</evidence>
<organism evidence="4 5">
    <name type="scientific">Dekkera bruxellensis</name>
    <name type="common">Brettanomyces custersii</name>
    <dbReference type="NCBI Taxonomy" id="5007"/>
    <lineage>
        <taxon>Eukaryota</taxon>
        <taxon>Fungi</taxon>
        <taxon>Dikarya</taxon>
        <taxon>Ascomycota</taxon>
        <taxon>Saccharomycotina</taxon>
        <taxon>Pichiomycetes</taxon>
        <taxon>Pichiales</taxon>
        <taxon>Pichiaceae</taxon>
        <taxon>Brettanomyces</taxon>
    </lineage>
</organism>
<keyword evidence="1" id="KW-0479">Metal-binding</keyword>
<feature type="compositionally biased region" description="Polar residues" evidence="2">
    <location>
        <begin position="271"/>
        <end position="286"/>
    </location>
</feature>
<dbReference type="RefSeq" id="XP_041138312.1">
    <property type="nucleotide sequence ID" value="XM_041280521.1"/>
</dbReference>